<accession>A0A4U6SSL0</accession>
<evidence type="ECO:0000313" key="3">
    <source>
        <dbReference type="Proteomes" id="UP000298652"/>
    </source>
</evidence>
<dbReference type="PANTHER" id="PTHR22957">
    <property type="entry name" value="TBC1 DOMAIN FAMILY MEMBER GTPASE-ACTIVATING PROTEIN"/>
    <property type="match status" value="1"/>
</dbReference>
<dbReference type="Pfam" id="PF00566">
    <property type="entry name" value="RabGAP-TBC"/>
    <property type="match status" value="1"/>
</dbReference>
<feature type="domain" description="Rab-GAP TBC" evidence="1">
    <location>
        <begin position="66"/>
        <end position="310"/>
    </location>
</feature>
<dbReference type="Gramene" id="TKV90032">
    <property type="protein sequence ID" value="TKV90032"/>
    <property type="gene ID" value="SEVIR_9G001300v2"/>
</dbReference>
<evidence type="ECO:0000313" key="2">
    <source>
        <dbReference type="EMBL" id="TKV90032.1"/>
    </source>
</evidence>
<dbReference type="InterPro" id="IPR035969">
    <property type="entry name" value="Rab-GAP_TBC_sf"/>
</dbReference>
<name>A0A4U6SSL0_SETVI</name>
<gene>
    <name evidence="2" type="ORF">SEVIR_9G001300v2</name>
</gene>
<dbReference type="EMBL" id="CM016560">
    <property type="protein sequence ID" value="TKV90032.1"/>
    <property type="molecule type" value="Genomic_DNA"/>
</dbReference>
<dbReference type="PROSITE" id="PS50086">
    <property type="entry name" value="TBC_RABGAP"/>
    <property type="match status" value="1"/>
</dbReference>
<dbReference type="AlphaFoldDB" id="A0A4U6SSL0"/>
<evidence type="ECO:0000259" key="1">
    <source>
        <dbReference type="PROSITE" id="PS50086"/>
    </source>
</evidence>
<sequence length="425" mass="48374">MMRWGSSGQAADSFYQVRPDCSQNVPSTRFKIKVGKTLSVRKWHAAFTREGCLDIASVLSRIQRGGVHPAIRGEVWEFLLGCYDPESTFDEREQIRHRRRMQYARWKEECREMDSHVGSGKIVTAPIITEDGVPIKDPLVLLEAASDTQATSTSSSGAEVSDSPNRVMDKKIIEWKLTLHQIENLSKLWDILAVYAWIDKEVGYCQGMSDLCSPMIVLLNDEADAFWCFERLMRRLRGNFRCTQQSVGVENQLQHLASIIQVLDPKLHDHLETLGGGDYLFAFRMFMVLFRRELSFGDSLYLWEMMWALEYDPDIFSTYDEAGVATHKIEGFKPKVKSIRQFGKYERENMKNGANDGDGPVPISVFLVASVLKENGPKLLQEARGIDDVIRILNNINGDLDAQRACAVALKLHKKYLKKLQGKKT</sequence>
<dbReference type="GO" id="GO:0005096">
    <property type="term" value="F:GTPase activator activity"/>
    <property type="evidence" value="ECO:0007669"/>
    <property type="project" value="TreeGrafter"/>
</dbReference>
<dbReference type="Proteomes" id="UP000298652">
    <property type="component" value="Chromosome 9"/>
</dbReference>
<dbReference type="PANTHER" id="PTHR22957:SF597">
    <property type="entry name" value="RAB-GAP TBC DOMAIN-CONTAINING PROTEIN"/>
    <property type="match status" value="1"/>
</dbReference>
<organism evidence="2 3">
    <name type="scientific">Setaria viridis</name>
    <name type="common">Green bristlegrass</name>
    <name type="synonym">Setaria italica subsp. viridis</name>
    <dbReference type="NCBI Taxonomy" id="4556"/>
    <lineage>
        <taxon>Eukaryota</taxon>
        <taxon>Viridiplantae</taxon>
        <taxon>Streptophyta</taxon>
        <taxon>Embryophyta</taxon>
        <taxon>Tracheophyta</taxon>
        <taxon>Spermatophyta</taxon>
        <taxon>Magnoliopsida</taxon>
        <taxon>Liliopsida</taxon>
        <taxon>Poales</taxon>
        <taxon>Poaceae</taxon>
        <taxon>PACMAD clade</taxon>
        <taxon>Panicoideae</taxon>
        <taxon>Panicodae</taxon>
        <taxon>Paniceae</taxon>
        <taxon>Cenchrinae</taxon>
        <taxon>Setaria</taxon>
    </lineage>
</organism>
<proteinExistence type="predicted"/>
<dbReference type="Gene3D" id="1.10.472.80">
    <property type="entry name" value="Ypt/Rab-GAP domain of gyp1p, domain 3"/>
    <property type="match status" value="1"/>
</dbReference>
<reference evidence="2" key="1">
    <citation type="submission" date="2019-03" db="EMBL/GenBank/DDBJ databases">
        <title>WGS assembly of Setaria viridis.</title>
        <authorList>
            <person name="Huang P."/>
            <person name="Jenkins J."/>
            <person name="Grimwood J."/>
            <person name="Barry K."/>
            <person name="Healey A."/>
            <person name="Mamidi S."/>
            <person name="Sreedasyam A."/>
            <person name="Shu S."/>
            <person name="Feldman M."/>
            <person name="Wu J."/>
            <person name="Yu Y."/>
            <person name="Chen C."/>
            <person name="Johnson J."/>
            <person name="Rokhsar D."/>
            <person name="Baxter I."/>
            <person name="Schmutz J."/>
            <person name="Brutnell T."/>
            <person name="Kellogg E."/>
        </authorList>
    </citation>
    <scope>NUCLEOTIDE SEQUENCE [LARGE SCALE GENOMIC DNA]</scope>
</reference>
<dbReference type="SMART" id="SM00164">
    <property type="entry name" value="TBC"/>
    <property type="match status" value="1"/>
</dbReference>
<dbReference type="InterPro" id="IPR000195">
    <property type="entry name" value="Rab-GAP-TBC_dom"/>
</dbReference>
<dbReference type="SUPFAM" id="SSF47923">
    <property type="entry name" value="Ypt/Rab-GAP domain of gyp1p"/>
    <property type="match status" value="2"/>
</dbReference>
<protein>
    <recommendedName>
        <fullName evidence="1">Rab-GAP TBC domain-containing protein</fullName>
    </recommendedName>
</protein>
<keyword evidence="3" id="KW-1185">Reference proteome</keyword>
<dbReference type="Gene3D" id="1.10.8.270">
    <property type="entry name" value="putative rabgap domain of human tbc1 domain family member 14 like domains"/>
    <property type="match status" value="1"/>
</dbReference>